<dbReference type="Pfam" id="PF13181">
    <property type="entry name" value="TPR_8"/>
    <property type="match status" value="1"/>
</dbReference>
<dbReference type="EMBL" id="SLXK01000002">
    <property type="protein sequence ID" value="TCP31631.1"/>
    <property type="molecule type" value="Genomic_DNA"/>
</dbReference>
<reference evidence="2 3" key="1">
    <citation type="submission" date="2019-03" db="EMBL/GenBank/DDBJ databases">
        <title>Genomic Encyclopedia of Type Strains, Phase IV (KMG-IV): sequencing the most valuable type-strain genomes for metagenomic binning, comparative biology and taxonomic classification.</title>
        <authorList>
            <person name="Goeker M."/>
        </authorList>
    </citation>
    <scope>NUCLEOTIDE SEQUENCE [LARGE SCALE GENOMIC DNA]</scope>
    <source>
        <strain evidence="2 3">DSM 19377</strain>
    </source>
</reference>
<dbReference type="Pfam" id="PF13176">
    <property type="entry name" value="TPR_7"/>
    <property type="match status" value="1"/>
</dbReference>
<protein>
    <submittedName>
        <fullName evidence="2">Lipopolysaccharide biosynthesis regulator YciM</fullName>
    </submittedName>
</protein>
<dbReference type="SUPFAM" id="SSF48452">
    <property type="entry name" value="TPR-like"/>
    <property type="match status" value="2"/>
</dbReference>
<organism evidence="2 3">
    <name type="scientific">Scopulibacillus darangshiensis</name>
    <dbReference type="NCBI Taxonomy" id="442528"/>
    <lineage>
        <taxon>Bacteria</taxon>
        <taxon>Bacillati</taxon>
        <taxon>Bacillota</taxon>
        <taxon>Bacilli</taxon>
        <taxon>Bacillales</taxon>
        <taxon>Sporolactobacillaceae</taxon>
        <taxon>Scopulibacillus</taxon>
    </lineage>
</organism>
<dbReference type="RefSeq" id="WP_132743222.1">
    <property type="nucleotide sequence ID" value="NZ_SLXK01000002.1"/>
</dbReference>
<feature type="repeat" description="TPR" evidence="1">
    <location>
        <begin position="203"/>
        <end position="236"/>
    </location>
</feature>
<sequence length="419" mass="47775">MVNDLDTAISLVETGQTEQGLAMVKELLTSADDDTAYKIAVLMQDWGLIEDAEAVFNDLLIKYPEDSDLILQIAELLVDKDEEEKAINLLNSISNYDENYLSAQLLLADLYQMQGLDEVAESKLKTALQMAPDQPILLFALGEFYLSAGYPAEAVPYYKKVLHADVLSHENVEVKLAEALSLNAQFEEALIYYQKGLDKSKTLDGLFGYGMTAMQVGKYQTAISAFVELKELDPGYSTLYPVLAEAYQEEGATNEALVVLEEGMKTDELNERLYNKAGELSWKQKDWDRAKRYYNDLLKINPDNIEAFKRVIEIKINDDDAFDEVIADLEDSQHDDPTLKWYLAKAYMRNDHLDMAESIYKDNIQYFNENPEFLSEYGELLWQLGKREEALLKLNQALSFDPQNQILQGFVERIEQDFS</sequence>
<dbReference type="OrthoDB" id="2080803at2"/>
<dbReference type="AlphaFoldDB" id="A0A4R2PC24"/>
<feature type="repeat" description="TPR" evidence="1">
    <location>
        <begin position="271"/>
        <end position="304"/>
    </location>
</feature>
<comment type="caution">
    <text evidence="2">The sequence shown here is derived from an EMBL/GenBank/DDBJ whole genome shotgun (WGS) entry which is preliminary data.</text>
</comment>
<evidence type="ECO:0000313" key="3">
    <source>
        <dbReference type="Proteomes" id="UP000295416"/>
    </source>
</evidence>
<dbReference type="PROSITE" id="PS50005">
    <property type="entry name" value="TPR"/>
    <property type="match status" value="3"/>
</dbReference>
<dbReference type="PANTHER" id="PTHR44809:SF1">
    <property type="entry name" value="PROTEIN O-MANNOSYL-TRANSFERASE TMTC1"/>
    <property type="match status" value="1"/>
</dbReference>
<keyword evidence="3" id="KW-1185">Reference proteome</keyword>
<keyword evidence="1" id="KW-0802">TPR repeat</keyword>
<dbReference type="SMART" id="SM00028">
    <property type="entry name" value="TPR"/>
    <property type="match status" value="8"/>
</dbReference>
<proteinExistence type="predicted"/>
<dbReference type="InterPro" id="IPR052943">
    <property type="entry name" value="TMTC_O-mannosyl-trnsfr"/>
</dbReference>
<dbReference type="InterPro" id="IPR019734">
    <property type="entry name" value="TPR_rpt"/>
</dbReference>
<evidence type="ECO:0000256" key="1">
    <source>
        <dbReference type="PROSITE-ProRule" id="PRU00339"/>
    </source>
</evidence>
<dbReference type="PANTHER" id="PTHR44809">
    <property type="match status" value="1"/>
</dbReference>
<gene>
    <name evidence="2" type="ORF">EV207_102121</name>
</gene>
<accession>A0A4R2PC24</accession>
<feature type="repeat" description="TPR" evidence="1">
    <location>
        <begin position="371"/>
        <end position="404"/>
    </location>
</feature>
<dbReference type="Gene3D" id="1.25.40.10">
    <property type="entry name" value="Tetratricopeptide repeat domain"/>
    <property type="match status" value="3"/>
</dbReference>
<dbReference type="Proteomes" id="UP000295416">
    <property type="component" value="Unassembled WGS sequence"/>
</dbReference>
<evidence type="ECO:0000313" key="2">
    <source>
        <dbReference type="EMBL" id="TCP31631.1"/>
    </source>
</evidence>
<dbReference type="Pfam" id="PF13432">
    <property type="entry name" value="TPR_16"/>
    <property type="match status" value="1"/>
</dbReference>
<dbReference type="InterPro" id="IPR011990">
    <property type="entry name" value="TPR-like_helical_dom_sf"/>
</dbReference>
<dbReference type="Pfam" id="PF25058">
    <property type="entry name" value="ARM_TT21"/>
    <property type="match status" value="1"/>
</dbReference>
<name>A0A4R2PC24_9BACL</name>